<proteinExistence type="predicted"/>
<reference evidence="2 3" key="1">
    <citation type="submission" date="2018-03" db="EMBL/GenBank/DDBJ databases">
        <title>Aquarubrobacter algicola gen. nov., sp. nov., a novel actinobacterium isolated from shallow eutrophic lake during the end of cyanobacterial harmful algal blooms.</title>
        <authorList>
            <person name="Chun S.J."/>
        </authorList>
    </citation>
    <scope>NUCLEOTIDE SEQUENCE [LARGE SCALE GENOMIC DNA]</scope>
    <source>
        <strain evidence="2 3">Seoho-28</strain>
    </source>
</reference>
<name>A0A2T4UHJ4_9ACTN</name>
<dbReference type="Pfam" id="PF00300">
    <property type="entry name" value="His_Phos_1"/>
    <property type="match status" value="1"/>
</dbReference>
<dbReference type="PANTHER" id="PTHR20935">
    <property type="entry name" value="PHOSPHOGLYCERATE MUTASE-RELATED"/>
    <property type="match status" value="1"/>
</dbReference>
<dbReference type="GO" id="GO:0016787">
    <property type="term" value="F:hydrolase activity"/>
    <property type="evidence" value="ECO:0007669"/>
    <property type="project" value="UniProtKB-KW"/>
</dbReference>
<evidence type="ECO:0000313" key="3">
    <source>
        <dbReference type="Proteomes" id="UP000240739"/>
    </source>
</evidence>
<dbReference type="InterPro" id="IPR029033">
    <property type="entry name" value="His_PPase_superfam"/>
</dbReference>
<dbReference type="SUPFAM" id="SSF53254">
    <property type="entry name" value="Phosphoglycerate mutase-like"/>
    <property type="match status" value="1"/>
</dbReference>
<dbReference type="SMART" id="SM00855">
    <property type="entry name" value="PGAM"/>
    <property type="match status" value="1"/>
</dbReference>
<dbReference type="InterPro" id="IPR051021">
    <property type="entry name" value="Mito_Ser/Thr_phosphatase"/>
</dbReference>
<organism evidence="2 3">
    <name type="scientific">Paraconexibacter algicola</name>
    <dbReference type="NCBI Taxonomy" id="2133960"/>
    <lineage>
        <taxon>Bacteria</taxon>
        <taxon>Bacillati</taxon>
        <taxon>Actinomycetota</taxon>
        <taxon>Thermoleophilia</taxon>
        <taxon>Solirubrobacterales</taxon>
        <taxon>Paraconexibacteraceae</taxon>
        <taxon>Paraconexibacter</taxon>
    </lineage>
</organism>
<dbReference type="CDD" id="cd07067">
    <property type="entry name" value="HP_PGM_like"/>
    <property type="match status" value="1"/>
</dbReference>
<sequence>MSRQLWFLRHGEAEPHGTRADAERRLTARGEDQARAAGQAIAALDAAPVIVFTSPKVRAHDTAALACAALPGDPVVHHALVGLDAGEALALLEAASDGERILLVGHEPDFSQVVHDLTGARIDMKKGGIAVVRMDGSRGELAVLLRPRELRAIAGA</sequence>
<evidence type="ECO:0000313" key="2">
    <source>
        <dbReference type="EMBL" id="PTL58679.1"/>
    </source>
</evidence>
<dbReference type="Gene3D" id="3.40.50.1240">
    <property type="entry name" value="Phosphoglycerate mutase-like"/>
    <property type="match status" value="1"/>
</dbReference>
<accession>A0A2T4UHJ4</accession>
<dbReference type="EMBL" id="PYYB01000001">
    <property type="protein sequence ID" value="PTL58679.1"/>
    <property type="molecule type" value="Genomic_DNA"/>
</dbReference>
<evidence type="ECO:0000256" key="1">
    <source>
        <dbReference type="ARBA" id="ARBA00022801"/>
    </source>
</evidence>
<keyword evidence="3" id="KW-1185">Reference proteome</keyword>
<gene>
    <name evidence="2" type="ORF">C7Y72_02940</name>
</gene>
<comment type="caution">
    <text evidence="2">The sequence shown here is derived from an EMBL/GenBank/DDBJ whole genome shotgun (WGS) entry which is preliminary data.</text>
</comment>
<dbReference type="AlphaFoldDB" id="A0A2T4UHJ4"/>
<keyword evidence="1" id="KW-0378">Hydrolase</keyword>
<dbReference type="Proteomes" id="UP000240739">
    <property type="component" value="Unassembled WGS sequence"/>
</dbReference>
<dbReference type="OrthoDB" id="9810154at2"/>
<protein>
    <submittedName>
        <fullName evidence="2">Phosphohistidine phosphatase</fullName>
    </submittedName>
</protein>
<dbReference type="InterPro" id="IPR013078">
    <property type="entry name" value="His_Pase_superF_clade-1"/>
</dbReference>
<dbReference type="RefSeq" id="WP_107567116.1">
    <property type="nucleotide sequence ID" value="NZ_PYYB01000001.1"/>
</dbReference>